<keyword evidence="3" id="KW-1185">Reference proteome</keyword>
<dbReference type="Proteomes" id="UP000233556">
    <property type="component" value="Unassembled WGS sequence"/>
</dbReference>
<proteinExistence type="predicted"/>
<evidence type="ECO:0000313" key="2">
    <source>
        <dbReference type="EMBL" id="PKU29042.1"/>
    </source>
</evidence>
<feature type="region of interest" description="Disordered" evidence="1">
    <location>
        <begin position="299"/>
        <end position="333"/>
    </location>
</feature>
<dbReference type="InterPro" id="IPR027417">
    <property type="entry name" value="P-loop_NTPase"/>
</dbReference>
<feature type="compositionally biased region" description="Basic residues" evidence="1">
    <location>
        <begin position="49"/>
        <end position="59"/>
    </location>
</feature>
<name>A0A2I0T5I4_LIMLA</name>
<dbReference type="EMBL" id="KZ518346">
    <property type="protein sequence ID" value="PKU29042.1"/>
    <property type="molecule type" value="Genomic_DNA"/>
</dbReference>
<organism evidence="2 3">
    <name type="scientific">Limosa lapponica baueri</name>
    <dbReference type="NCBI Taxonomy" id="1758121"/>
    <lineage>
        <taxon>Eukaryota</taxon>
        <taxon>Metazoa</taxon>
        <taxon>Chordata</taxon>
        <taxon>Craniata</taxon>
        <taxon>Vertebrata</taxon>
        <taxon>Euteleostomi</taxon>
        <taxon>Archelosauria</taxon>
        <taxon>Archosauria</taxon>
        <taxon>Dinosauria</taxon>
        <taxon>Saurischia</taxon>
        <taxon>Theropoda</taxon>
        <taxon>Coelurosauria</taxon>
        <taxon>Aves</taxon>
        <taxon>Neognathae</taxon>
        <taxon>Neoaves</taxon>
        <taxon>Charadriiformes</taxon>
        <taxon>Scolopacidae</taxon>
        <taxon>Limosa</taxon>
    </lineage>
</organism>
<reference evidence="3" key="1">
    <citation type="submission" date="2017-11" db="EMBL/GenBank/DDBJ databases">
        <authorList>
            <person name="Lima N.C."/>
            <person name="Parody-Merino A.M."/>
            <person name="Battley P.F."/>
            <person name="Fidler A.E."/>
            <person name="Prosdocimi F."/>
        </authorList>
    </citation>
    <scope>NUCLEOTIDE SEQUENCE [LARGE SCALE GENOMIC DNA]</scope>
</reference>
<dbReference type="AlphaFoldDB" id="A0A2I0T5I4"/>
<evidence type="ECO:0000256" key="1">
    <source>
        <dbReference type="SAM" id="MobiDB-lite"/>
    </source>
</evidence>
<gene>
    <name evidence="2" type="ORF">llap_20654</name>
</gene>
<feature type="region of interest" description="Disordered" evidence="1">
    <location>
        <begin position="177"/>
        <end position="199"/>
    </location>
</feature>
<feature type="compositionally biased region" description="Polar residues" evidence="1">
    <location>
        <begin position="147"/>
        <end position="157"/>
    </location>
</feature>
<sequence length="333" mass="37254">MKFSNVIPHFKWCIRHRNDWGALILVDDRFRNNPNKYITGGQKVDVQSHSHHVTQRRKHMDSTPKMPATKIEREKQNGWTNSDIGKEHCCLKPLTSTPLPVAKSCMSPASSKQKNVNRGSELIDSVNQCQSSLISEHKPNVPELRLETTNSSVTNTEAPVAEERSDELQLQAEPCGEFPSAGGKSELSKLNTSAEAEDEDESIYFTPELYDDDAESEEQKIEPQVSTWNTNENRIKCENSTVTDDLFVIDTSETLSVTKNKIDEDGDGRSTHLHGIMQNEGSKSSAVNKVEMTNEVEAEQVASQEMDTKKQKISLSRSRNKGVSSFLLNNSST</sequence>
<dbReference type="OrthoDB" id="19182at2759"/>
<evidence type="ECO:0000313" key="3">
    <source>
        <dbReference type="Proteomes" id="UP000233556"/>
    </source>
</evidence>
<dbReference type="Gene3D" id="3.40.50.300">
    <property type="entry name" value="P-loop containing nucleotide triphosphate hydrolases"/>
    <property type="match status" value="1"/>
</dbReference>
<accession>A0A2I0T5I4</accession>
<feature type="region of interest" description="Disordered" evidence="1">
    <location>
        <begin position="147"/>
        <end position="166"/>
    </location>
</feature>
<reference evidence="3" key="2">
    <citation type="submission" date="2017-12" db="EMBL/GenBank/DDBJ databases">
        <title>Genome sequence of the Bar-tailed Godwit (Limosa lapponica baueri).</title>
        <authorList>
            <person name="Lima N.C.B."/>
            <person name="Parody-Merino A.M."/>
            <person name="Battley P.F."/>
            <person name="Fidler A.E."/>
            <person name="Prosdocimi F."/>
        </authorList>
    </citation>
    <scope>NUCLEOTIDE SEQUENCE [LARGE SCALE GENOMIC DNA]</scope>
</reference>
<feature type="region of interest" description="Disordered" evidence="1">
    <location>
        <begin position="39"/>
        <end position="65"/>
    </location>
</feature>
<protein>
    <submittedName>
        <fullName evidence="2">Fanconi anemia group j protein</fullName>
    </submittedName>
</protein>
<feature type="compositionally biased region" description="Polar residues" evidence="1">
    <location>
        <begin position="313"/>
        <end position="333"/>
    </location>
</feature>